<keyword evidence="3 8" id="KW-0378">Hydrolase</keyword>
<dbReference type="PROSITE" id="PS00137">
    <property type="entry name" value="SUBTILASE_HIS"/>
    <property type="match status" value="1"/>
</dbReference>
<feature type="signal peptide" evidence="9">
    <location>
        <begin position="1"/>
        <end position="21"/>
    </location>
</feature>
<feature type="active site" description="Charge relay system" evidence="8">
    <location>
        <position position="189"/>
    </location>
</feature>
<evidence type="ECO:0000256" key="8">
    <source>
        <dbReference type="PROSITE-ProRule" id="PRU01240"/>
    </source>
</evidence>
<feature type="domain" description="Serine aminopeptidase S33" evidence="11">
    <location>
        <begin position="415"/>
        <end position="511"/>
    </location>
</feature>
<reference evidence="12 13" key="1">
    <citation type="submission" date="2008-07" db="EMBL/GenBank/DDBJ databases">
        <authorList>
            <person name="El-Sayed N."/>
            <person name="Caler E."/>
            <person name="Inman J."/>
            <person name="Amedeo P."/>
            <person name="Hass B."/>
            <person name="Wortman J."/>
        </authorList>
    </citation>
    <scope>NUCLEOTIDE SEQUENCE [LARGE SCALE GENOMIC DNA]</scope>
    <source>
        <strain evidence="13">ATCC 50983 / TXsc</strain>
    </source>
</reference>
<proteinExistence type="inferred from homology"/>
<name>C5KKK1_PERM5</name>
<feature type="domain" description="Peptidase S8/S53" evidence="10">
    <location>
        <begin position="182"/>
        <end position="406"/>
    </location>
</feature>
<dbReference type="GO" id="GO:0006508">
    <property type="term" value="P:proteolysis"/>
    <property type="evidence" value="ECO:0007669"/>
    <property type="project" value="UniProtKB-KW"/>
</dbReference>
<dbReference type="OMA" id="WAADFIT"/>
<evidence type="ECO:0000256" key="5">
    <source>
        <dbReference type="ARBA" id="ARBA00023145"/>
    </source>
</evidence>
<dbReference type="GO" id="GO:0004252">
    <property type="term" value="F:serine-type endopeptidase activity"/>
    <property type="evidence" value="ECO:0007669"/>
    <property type="project" value="UniProtKB-UniRule"/>
</dbReference>
<dbReference type="Gene3D" id="3.40.50.1820">
    <property type="entry name" value="alpha/beta hydrolase"/>
    <property type="match status" value="2"/>
</dbReference>
<dbReference type="InterPro" id="IPR022742">
    <property type="entry name" value="Hydrolase_4"/>
</dbReference>
<feature type="active site" description="Charge relay system" evidence="8">
    <location>
        <position position="393"/>
    </location>
</feature>
<dbReference type="Pfam" id="PF12146">
    <property type="entry name" value="Hydrolase_4"/>
    <property type="match status" value="1"/>
</dbReference>
<dbReference type="EMBL" id="GG673688">
    <property type="protein sequence ID" value="EER15113.1"/>
    <property type="molecule type" value="Genomic_DNA"/>
</dbReference>
<dbReference type="Gene3D" id="3.40.50.200">
    <property type="entry name" value="Peptidase S8/S53 domain"/>
    <property type="match status" value="1"/>
</dbReference>
<dbReference type="MEROPS" id="S08.041"/>
<dbReference type="Proteomes" id="UP000007800">
    <property type="component" value="Unassembled WGS sequence"/>
</dbReference>
<dbReference type="RefSeq" id="XP_002783317.1">
    <property type="nucleotide sequence ID" value="XM_002783271.1"/>
</dbReference>
<dbReference type="InterPro" id="IPR015500">
    <property type="entry name" value="Peptidase_S8_subtilisin-rel"/>
</dbReference>
<dbReference type="PRINTS" id="PR00723">
    <property type="entry name" value="SUBTILISIN"/>
</dbReference>
<evidence type="ECO:0000313" key="13">
    <source>
        <dbReference type="Proteomes" id="UP000007800"/>
    </source>
</evidence>
<dbReference type="Pfam" id="PF00082">
    <property type="entry name" value="Peptidase_S8"/>
    <property type="match status" value="1"/>
</dbReference>
<feature type="chain" id="PRO_5002954427" description="subtilisin" evidence="9">
    <location>
        <begin position="22"/>
        <end position="592"/>
    </location>
</feature>
<evidence type="ECO:0000256" key="2">
    <source>
        <dbReference type="ARBA" id="ARBA00022670"/>
    </source>
</evidence>
<evidence type="ECO:0000256" key="9">
    <source>
        <dbReference type="SAM" id="SignalP"/>
    </source>
</evidence>
<dbReference type="InterPro" id="IPR022398">
    <property type="entry name" value="Peptidase_S8_His-AS"/>
</dbReference>
<organism evidence="13">
    <name type="scientific">Perkinsus marinus (strain ATCC 50983 / TXsc)</name>
    <dbReference type="NCBI Taxonomy" id="423536"/>
    <lineage>
        <taxon>Eukaryota</taxon>
        <taxon>Sar</taxon>
        <taxon>Alveolata</taxon>
        <taxon>Perkinsozoa</taxon>
        <taxon>Perkinsea</taxon>
        <taxon>Perkinsida</taxon>
        <taxon>Perkinsidae</taxon>
        <taxon>Perkinsus</taxon>
    </lineage>
</organism>
<gene>
    <name evidence="12" type="ORF">Pmar_PMAR023439</name>
</gene>
<evidence type="ECO:0000256" key="1">
    <source>
        <dbReference type="ARBA" id="ARBA00011073"/>
    </source>
</evidence>
<evidence type="ECO:0000256" key="4">
    <source>
        <dbReference type="ARBA" id="ARBA00022825"/>
    </source>
</evidence>
<keyword evidence="4 8" id="KW-0720">Serine protease</keyword>
<evidence type="ECO:0000259" key="11">
    <source>
        <dbReference type="Pfam" id="PF12146"/>
    </source>
</evidence>
<dbReference type="EC" id="3.4.21.62" evidence="7"/>
<dbReference type="PROSITE" id="PS00138">
    <property type="entry name" value="SUBTILASE_SER"/>
    <property type="match status" value="1"/>
</dbReference>
<dbReference type="PANTHER" id="PTHR43399:SF4">
    <property type="entry name" value="CELL WALL-ASSOCIATED PROTEASE"/>
    <property type="match status" value="1"/>
</dbReference>
<evidence type="ECO:0000256" key="3">
    <source>
        <dbReference type="ARBA" id="ARBA00022801"/>
    </source>
</evidence>
<keyword evidence="9" id="KW-0732">Signal</keyword>
<dbReference type="AlphaFoldDB" id="C5KKK1"/>
<comment type="similarity">
    <text evidence="1 8">Belongs to the peptidase S8 family.</text>
</comment>
<dbReference type="InParanoid" id="C5KKK1"/>
<dbReference type="CDD" id="cd07473">
    <property type="entry name" value="Peptidases_S8_Subtilisin_like"/>
    <property type="match status" value="1"/>
</dbReference>
<protein>
    <recommendedName>
        <fullName evidence="7">subtilisin</fullName>
        <ecNumber evidence="7">3.4.21.62</ecNumber>
    </recommendedName>
</protein>
<evidence type="ECO:0000256" key="7">
    <source>
        <dbReference type="ARBA" id="ARBA00023619"/>
    </source>
</evidence>
<evidence type="ECO:0000259" key="10">
    <source>
        <dbReference type="Pfam" id="PF00082"/>
    </source>
</evidence>
<dbReference type="InterPro" id="IPR000209">
    <property type="entry name" value="Peptidase_S8/S53_dom"/>
</dbReference>
<keyword evidence="5" id="KW-0865">Zymogen</keyword>
<keyword evidence="13" id="KW-1185">Reference proteome</keyword>
<feature type="active site" description="Charge relay system" evidence="8">
    <location>
        <position position="229"/>
    </location>
</feature>
<accession>C5KKK1</accession>
<sequence>MVAMFLESLLFFLYLLSSGESTTNHTLVMISHRGVPLDVRHVPKMMAQAVAATDGRTRFLSEGDSRCERCLAQDGLVRDLSALGVQIVDSKCEASPRQMKDYLLKAKGMLGIEVDCEPDFDVSIAPLAGRSTVAEGQVARCTGGNPLLGTNDPGSSCQGNLEIIRFRGAQEAVRSVSRGLRNVVLAIVDSGVDVSHPDLINQFWKNPDDGSIGFNFLDDNTNVTDENGHGTHCAGIAGAQTNNSLGIAGVADVKLMILKFVGSDRTGPLSGALKALDYAVGMGAAVSSHSYGGNVPSRIFENAIRNAANAGHIVVAASGNEGMNLDETPTYPCSYSRSIPSMLCVGASSSTPTSPVSLASFSNIGSVVNIVAPGVNILSTYLSGSYAFLSGTSMATPQVAGVAAVLATLGLAGQSITDSITREGFNCITFDMRGIGRSTGSSTFTGSDEVKDVVAMANYVGVNLVPKDDTAQIILLGSSAGAAIAGSAASLVDNCVALVCIGYTFGYMARMLFGSHVSKLEKFTGPKLFIMGTEDCWTGVSQLASYVHKLGPSAEYRLIDGAGHFDLENSTERTGQIVDFASDFITKASSKH</sequence>
<comment type="catalytic activity">
    <reaction evidence="6">
        <text>Hydrolysis of proteins with broad specificity for peptide bonds, and a preference for a large uncharged residue in P1. Hydrolyzes peptide amides.</text>
        <dbReference type="EC" id="3.4.21.62"/>
    </reaction>
</comment>
<keyword evidence="2 8" id="KW-0645">Protease</keyword>
<dbReference type="InterPro" id="IPR051048">
    <property type="entry name" value="Peptidase_S8/S53_subtilisin"/>
</dbReference>
<evidence type="ECO:0000313" key="12">
    <source>
        <dbReference type="EMBL" id="EER15113.1"/>
    </source>
</evidence>
<dbReference type="SUPFAM" id="SSF52743">
    <property type="entry name" value="Subtilisin-like"/>
    <property type="match status" value="1"/>
</dbReference>
<dbReference type="GeneID" id="9061996"/>
<dbReference type="PANTHER" id="PTHR43399">
    <property type="entry name" value="SUBTILISIN-RELATED"/>
    <property type="match status" value="1"/>
</dbReference>
<evidence type="ECO:0000256" key="6">
    <source>
        <dbReference type="ARBA" id="ARBA00023529"/>
    </source>
</evidence>
<dbReference type="PROSITE" id="PS51892">
    <property type="entry name" value="SUBTILASE"/>
    <property type="match status" value="1"/>
</dbReference>
<dbReference type="InterPro" id="IPR029058">
    <property type="entry name" value="AB_hydrolase_fold"/>
</dbReference>
<dbReference type="SUPFAM" id="SSF53474">
    <property type="entry name" value="alpha/beta-Hydrolases"/>
    <property type="match status" value="1"/>
</dbReference>
<dbReference type="InterPro" id="IPR023828">
    <property type="entry name" value="Peptidase_S8_Ser-AS"/>
</dbReference>
<dbReference type="InterPro" id="IPR036852">
    <property type="entry name" value="Peptidase_S8/S53_dom_sf"/>
</dbReference>
<dbReference type="InterPro" id="IPR034204">
    <property type="entry name" value="PfSUB1-like_cat_dom"/>
</dbReference>